<accession>A0ABW0XGP3</accession>
<protein>
    <submittedName>
        <fullName evidence="1">Uncharacterized protein</fullName>
    </submittedName>
</protein>
<keyword evidence="2" id="KW-1185">Reference proteome</keyword>
<dbReference type="EMBL" id="JBHSOF010000088">
    <property type="protein sequence ID" value="MFC5668249.1"/>
    <property type="molecule type" value="Genomic_DNA"/>
</dbReference>
<dbReference type="Proteomes" id="UP001595975">
    <property type="component" value="Unassembled WGS sequence"/>
</dbReference>
<proteinExistence type="predicted"/>
<organism evidence="1 2">
    <name type="scientific">Kitasatospora misakiensis</name>
    <dbReference type="NCBI Taxonomy" id="67330"/>
    <lineage>
        <taxon>Bacteria</taxon>
        <taxon>Bacillati</taxon>
        <taxon>Actinomycetota</taxon>
        <taxon>Actinomycetes</taxon>
        <taxon>Kitasatosporales</taxon>
        <taxon>Streptomycetaceae</taxon>
        <taxon>Kitasatospora</taxon>
    </lineage>
</organism>
<name>A0ABW0XGP3_9ACTN</name>
<sequence>MPDLIVLAFLWVLRLLLPAHGKHRAPDARAPQEAPVICGWRKPFGAHLLVRTMPLPEPSRLVPRYLEAWEQTPNDEKTAVLTQQAEKQAARWEKIKQRERRAAAFAAAADLPDPLHYLDDVTDADRVLVGAVA</sequence>
<evidence type="ECO:0000313" key="1">
    <source>
        <dbReference type="EMBL" id="MFC5668249.1"/>
    </source>
</evidence>
<comment type="caution">
    <text evidence="1">The sequence shown here is derived from an EMBL/GenBank/DDBJ whole genome shotgun (WGS) entry which is preliminary data.</text>
</comment>
<reference evidence="2" key="1">
    <citation type="journal article" date="2019" name="Int. J. Syst. Evol. Microbiol.">
        <title>The Global Catalogue of Microorganisms (GCM) 10K type strain sequencing project: providing services to taxonomists for standard genome sequencing and annotation.</title>
        <authorList>
            <consortium name="The Broad Institute Genomics Platform"/>
            <consortium name="The Broad Institute Genome Sequencing Center for Infectious Disease"/>
            <person name="Wu L."/>
            <person name="Ma J."/>
        </authorList>
    </citation>
    <scope>NUCLEOTIDE SEQUENCE [LARGE SCALE GENOMIC DNA]</scope>
    <source>
        <strain evidence="2">CGMCC 4.1437</strain>
    </source>
</reference>
<gene>
    <name evidence="1" type="ORF">ACFP3U_35460</name>
</gene>
<dbReference type="RefSeq" id="WP_380229886.1">
    <property type="nucleotide sequence ID" value="NZ_JBHSOF010000088.1"/>
</dbReference>
<evidence type="ECO:0000313" key="2">
    <source>
        <dbReference type="Proteomes" id="UP001595975"/>
    </source>
</evidence>